<reference evidence="1" key="1">
    <citation type="submission" date="2020-03" db="EMBL/GenBank/DDBJ databases">
        <title>A transcriptome and proteome of the tick Rhipicephalus microplus shaped by the genetic composition of its hosts and developmental stage.</title>
        <authorList>
            <person name="Garcia G.R."/>
            <person name="Ribeiro J.M.C."/>
            <person name="Maruyama S.R."/>
            <person name="Gardinasse L.G."/>
            <person name="Nelson K."/>
            <person name="Ferreira B.R."/>
            <person name="Andrade T.G."/>
            <person name="Santos I.K.F.M."/>
        </authorList>
    </citation>
    <scope>NUCLEOTIDE SEQUENCE</scope>
    <source>
        <strain evidence="1">NSGR</strain>
        <tissue evidence="1">Salivary glands</tissue>
    </source>
</reference>
<dbReference type="EMBL" id="GIKN01005231">
    <property type="protein sequence ID" value="NIE47504.1"/>
    <property type="molecule type" value="Transcribed_RNA"/>
</dbReference>
<sequence>MLDVMLLPTPSATTSPDTNVFIQRADTARNLARQRILSQQDQDAHRYNSHHRAVAHLVWIPMPIPRRGSSEKLLCQYFGPYRLLHRIGEVNYEVVLVETLRHSRPPRSSNVVHATRMQPYYSRQLQATNFAVPHLQSSPLCLS</sequence>
<evidence type="ECO:0000313" key="1">
    <source>
        <dbReference type="EMBL" id="NIE47504.1"/>
    </source>
</evidence>
<dbReference type="AlphaFoldDB" id="A0A6G5A976"/>
<organism evidence="1">
    <name type="scientific">Rhipicephalus microplus</name>
    <name type="common">Cattle tick</name>
    <name type="synonym">Boophilus microplus</name>
    <dbReference type="NCBI Taxonomy" id="6941"/>
    <lineage>
        <taxon>Eukaryota</taxon>
        <taxon>Metazoa</taxon>
        <taxon>Ecdysozoa</taxon>
        <taxon>Arthropoda</taxon>
        <taxon>Chelicerata</taxon>
        <taxon>Arachnida</taxon>
        <taxon>Acari</taxon>
        <taxon>Parasitiformes</taxon>
        <taxon>Ixodida</taxon>
        <taxon>Ixodoidea</taxon>
        <taxon>Ixodidae</taxon>
        <taxon>Rhipicephalinae</taxon>
        <taxon>Rhipicephalus</taxon>
        <taxon>Boophilus</taxon>
    </lineage>
</organism>
<proteinExistence type="predicted"/>
<protein>
    <submittedName>
        <fullName evidence="1">Putative transposon ty3-g gag-pol polyprotein</fullName>
    </submittedName>
</protein>
<accession>A0A6G5A976</accession>
<name>A0A6G5A976_RHIMP</name>